<gene>
    <name evidence="1" type="ORF">AM571_CH02969</name>
</gene>
<reference evidence="1 2" key="1">
    <citation type="submission" date="2016-09" db="EMBL/GenBank/DDBJ databases">
        <title>The complete genome sequences of Rhizobium gallicum, symbiovars gallicum and phaseoli, symbionts associated to common bean (Phaseolus vulgaris).</title>
        <authorList>
            <person name="Bustos P."/>
            <person name="Santamaria R.I."/>
            <person name="Perez-Carrascal O.M."/>
            <person name="Juarez S."/>
            <person name="Lozano L."/>
            <person name="Martinez-Flores I."/>
            <person name="Martinez-Romero E."/>
            <person name="Cevallos M."/>
            <person name="Romero D."/>
            <person name="Davila G."/>
            <person name="Gonzalez V."/>
        </authorList>
    </citation>
    <scope>NUCLEOTIDE SEQUENCE [LARGE SCALE GENOMIC DNA]</scope>
    <source>
        <strain evidence="1 2">8C-3</strain>
    </source>
</reference>
<sequence>MKAGSVTGTFDKASLKRHWAAVACGPTGVTLTIKDSSWANMGPARLTRASTAAWQR</sequence>
<protein>
    <submittedName>
        <fullName evidence="1">Uncharacterized protein</fullName>
    </submittedName>
</protein>
<proteinExistence type="predicted"/>
<organism evidence="1 2">
    <name type="scientific">Rhizobium etli 8C-3</name>
    <dbReference type="NCBI Taxonomy" id="538025"/>
    <lineage>
        <taxon>Bacteria</taxon>
        <taxon>Pseudomonadati</taxon>
        <taxon>Pseudomonadota</taxon>
        <taxon>Alphaproteobacteria</taxon>
        <taxon>Hyphomicrobiales</taxon>
        <taxon>Rhizobiaceae</taxon>
        <taxon>Rhizobium/Agrobacterium group</taxon>
        <taxon>Rhizobium</taxon>
    </lineage>
</organism>
<dbReference type="RefSeq" id="WP_155774455.1">
    <property type="nucleotide sequence ID" value="NZ_CP017241.1"/>
</dbReference>
<dbReference type="Proteomes" id="UP000185109">
    <property type="component" value="Chromosome"/>
</dbReference>
<evidence type="ECO:0000313" key="2">
    <source>
        <dbReference type="Proteomes" id="UP000185109"/>
    </source>
</evidence>
<accession>A0A1L5P6I6</accession>
<dbReference type="AlphaFoldDB" id="A0A1L5P6I6"/>
<name>A0A1L5P6I6_RHIET</name>
<evidence type="ECO:0000313" key="1">
    <source>
        <dbReference type="EMBL" id="APO75771.1"/>
    </source>
</evidence>
<dbReference type="EMBL" id="CP017241">
    <property type="protein sequence ID" value="APO75771.1"/>
    <property type="molecule type" value="Genomic_DNA"/>
</dbReference>